<evidence type="ECO:0000256" key="1">
    <source>
        <dbReference type="SAM" id="MobiDB-lite"/>
    </source>
</evidence>
<sequence>LKETEFSFASQSFKRLFDELLKHVEYRNHEATEYDDEGREEPPTRTETKTLCAVGLDLSPLYE</sequence>
<reference evidence="2" key="2">
    <citation type="submission" date="2023-03" db="EMBL/GenBank/DDBJ databases">
        <authorList>
            <person name="Inwood S.N."/>
            <person name="Skelly J.G."/>
            <person name="Guhlin J."/>
            <person name="Harrop T.W.R."/>
            <person name="Goldson S.G."/>
            <person name="Dearden P.K."/>
        </authorList>
    </citation>
    <scope>NUCLEOTIDE SEQUENCE</scope>
    <source>
        <strain evidence="2">Lincoln</strain>
        <tissue evidence="2">Whole body</tissue>
    </source>
</reference>
<proteinExistence type="predicted"/>
<organism evidence="2 3">
    <name type="scientific">Microctonus hyperodae</name>
    <name type="common">Parasitoid wasp</name>
    <dbReference type="NCBI Taxonomy" id="165561"/>
    <lineage>
        <taxon>Eukaryota</taxon>
        <taxon>Metazoa</taxon>
        <taxon>Ecdysozoa</taxon>
        <taxon>Arthropoda</taxon>
        <taxon>Hexapoda</taxon>
        <taxon>Insecta</taxon>
        <taxon>Pterygota</taxon>
        <taxon>Neoptera</taxon>
        <taxon>Endopterygota</taxon>
        <taxon>Hymenoptera</taxon>
        <taxon>Apocrita</taxon>
        <taxon>Ichneumonoidea</taxon>
        <taxon>Braconidae</taxon>
        <taxon>Euphorinae</taxon>
        <taxon>Microctonus</taxon>
    </lineage>
</organism>
<name>A0AA39F065_MICHY</name>
<comment type="caution">
    <text evidence="2">The sequence shown here is derived from an EMBL/GenBank/DDBJ whole genome shotgun (WGS) entry which is preliminary data.</text>
</comment>
<dbReference type="EMBL" id="JAQQBR010001901">
    <property type="protein sequence ID" value="KAK0159480.1"/>
    <property type="molecule type" value="Genomic_DNA"/>
</dbReference>
<evidence type="ECO:0000313" key="3">
    <source>
        <dbReference type="Proteomes" id="UP001168972"/>
    </source>
</evidence>
<reference evidence="2" key="1">
    <citation type="journal article" date="2023" name="bioRxiv">
        <title>Scaffold-level genome assemblies of two parasitoid biocontrol wasps reveal the parthenogenesis mechanism and an associated novel virus.</title>
        <authorList>
            <person name="Inwood S."/>
            <person name="Skelly J."/>
            <person name="Guhlin J."/>
            <person name="Harrop T."/>
            <person name="Goldson S."/>
            <person name="Dearden P."/>
        </authorList>
    </citation>
    <scope>NUCLEOTIDE SEQUENCE</scope>
    <source>
        <strain evidence="2">Lincoln</strain>
        <tissue evidence="2">Whole body</tissue>
    </source>
</reference>
<keyword evidence="3" id="KW-1185">Reference proteome</keyword>
<evidence type="ECO:0000313" key="2">
    <source>
        <dbReference type="EMBL" id="KAK0159480.1"/>
    </source>
</evidence>
<dbReference type="AlphaFoldDB" id="A0AA39F065"/>
<feature type="region of interest" description="Disordered" evidence="1">
    <location>
        <begin position="30"/>
        <end position="49"/>
    </location>
</feature>
<dbReference type="Proteomes" id="UP001168972">
    <property type="component" value="Unassembled WGS sequence"/>
</dbReference>
<protein>
    <submittedName>
        <fullName evidence="2">Uncharacterized protein</fullName>
    </submittedName>
</protein>
<feature type="non-terminal residue" evidence="2">
    <location>
        <position position="1"/>
    </location>
</feature>
<gene>
    <name evidence="2" type="ORF">PV327_011076</name>
</gene>
<accession>A0AA39F065</accession>